<name>A0A160T1G4_9CHLR</name>
<keyword evidence="4" id="KW-1185">Reference proteome</keyword>
<comment type="similarity">
    <text evidence="1">Belongs to the adenylyl cyclase class-3 family.</text>
</comment>
<accession>A0A160T1G4</accession>
<dbReference type="KEGG" id="pbf:CFX0092_A0329"/>
<dbReference type="InterPro" id="IPR050697">
    <property type="entry name" value="Adenylyl/Guanylyl_Cyclase_3/4"/>
</dbReference>
<protein>
    <submittedName>
        <fullName evidence="3">Adenylyl cyclase class-3/4/guanylyl cyclase</fullName>
    </submittedName>
</protein>
<proteinExistence type="inferred from homology"/>
<dbReference type="SUPFAM" id="SSF55073">
    <property type="entry name" value="Nucleotide cyclase"/>
    <property type="match status" value="1"/>
</dbReference>
<dbReference type="Pfam" id="PF00211">
    <property type="entry name" value="Guanylate_cyc"/>
    <property type="match status" value="1"/>
</dbReference>
<evidence type="ECO:0000313" key="3">
    <source>
        <dbReference type="EMBL" id="CUS02210.2"/>
    </source>
</evidence>
<dbReference type="CDD" id="cd07302">
    <property type="entry name" value="CHD"/>
    <property type="match status" value="1"/>
</dbReference>
<evidence type="ECO:0000313" key="4">
    <source>
        <dbReference type="Proteomes" id="UP000215027"/>
    </source>
</evidence>
<dbReference type="SMART" id="SM00044">
    <property type="entry name" value="CYCc"/>
    <property type="match status" value="1"/>
</dbReference>
<dbReference type="PANTHER" id="PTHR43081">
    <property type="entry name" value="ADENYLATE CYCLASE, TERMINAL-DIFFERENTIATION SPECIFIC-RELATED"/>
    <property type="match status" value="1"/>
</dbReference>
<feature type="domain" description="Guanylate cyclase" evidence="2">
    <location>
        <begin position="179"/>
        <end position="310"/>
    </location>
</feature>
<dbReference type="EMBL" id="LN890655">
    <property type="protein sequence ID" value="CUS02210.2"/>
    <property type="molecule type" value="Genomic_DNA"/>
</dbReference>
<organism evidence="3 4">
    <name type="scientific">Candidatus Promineifilum breve</name>
    <dbReference type="NCBI Taxonomy" id="1806508"/>
    <lineage>
        <taxon>Bacteria</taxon>
        <taxon>Bacillati</taxon>
        <taxon>Chloroflexota</taxon>
        <taxon>Ardenticatenia</taxon>
        <taxon>Candidatus Promineifilales</taxon>
        <taxon>Candidatus Promineifilaceae</taxon>
        <taxon>Candidatus Promineifilum</taxon>
    </lineage>
</organism>
<dbReference type="OrthoDB" id="9806704at2"/>
<evidence type="ECO:0000259" key="2">
    <source>
        <dbReference type="PROSITE" id="PS50125"/>
    </source>
</evidence>
<dbReference type="InterPro" id="IPR001054">
    <property type="entry name" value="A/G_cyclase"/>
</dbReference>
<gene>
    <name evidence="3" type="ORF">CFX0092_A0329</name>
</gene>
<dbReference type="PANTHER" id="PTHR43081:SF1">
    <property type="entry name" value="ADENYLATE CYCLASE, TERMINAL-DIFFERENTIATION SPECIFIC"/>
    <property type="match status" value="1"/>
</dbReference>
<dbReference type="GO" id="GO:0035556">
    <property type="term" value="P:intracellular signal transduction"/>
    <property type="evidence" value="ECO:0007669"/>
    <property type="project" value="InterPro"/>
</dbReference>
<dbReference type="GO" id="GO:0004016">
    <property type="term" value="F:adenylate cyclase activity"/>
    <property type="evidence" value="ECO:0007669"/>
    <property type="project" value="UniProtKB-ARBA"/>
</dbReference>
<dbReference type="AlphaFoldDB" id="A0A160T1G4"/>
<reference evidence="3" key="1">
    <citation type="submission" date="2016-01" db="EMBL/GenBank/DDBJ databases">
        <authorList>
            <person name="Mcilroy J.S."/>
            <person name="Karst M S."/>
            <person name="Albertsen M."/>
        </authorList>
    </citation>
    <scope>NUCLEOTIDE SEQUENCE</scope>
    <source>
        <strain evidence="3">Cfx-K</strain>
    </source>
</reference>
<sequence>MDEQLRNGLLSLTVQTYEIGYLLLEHDLTIRDGHPHVDRWLGHSYRDYVGRNVTEAIPELIGSEIALAMIGVGEDAYRLEAIFRPSADELGMFFDIQIIRLPGDDHLLLTTSDATRKTRQEFLLQQQHNEVKLLSAQLTQTNERLSYILKRLVPESVARMMIANRQMPEPGGEMQREATILFADMRDFTVFAEVYQPADTLDFLNTYLAIIAEAILRHQGSLVQLVGDMVMGVFNVPEEQADHPLRAVRAALDIQQSLLAFNKTADSRFPSVQFGVGISTGPVIAGYLGMQQRFRYAVVGDATNVAFHLSSLAAAGRILLSETTALAVADYVQTVEKGEFQLKRRRKLVKVYELGTPRKGFTMEPDDRPTG</sequence>
<dbReference type="InterPro" id="IPR029787">
    <property type="entry name" value="Nucleotide_cyclase"/>
</dbReference>
<dbReference type="Proteomes" id="UP000215027">
    <property type="component" value="Chromosome I"/>
</dbReference>
<dbReference type="GO" id="GO:0009190">
    <property type="term" value="P:cyclic nucleotide biosynthetic process"/>
    <property type="evidence" value="ECO:0007669"/>
    <property type="project" value="InterPro"/>
</dbReference>
<evidence type="ECO:0000256" key="1">
    <source>
        <dbReference type="ARBA" id="ARBA00005381"/>
    </source>
</evidence>
<dbReference type="Gene3D" id="3.30.70.1230">
    <property type="entry name" value="Nucleotide cyclase"/>
    <property type="match status" value="1"/>
</dbReference>
<dbReference type="PROSITE" id="PS50125">
    <property type="entry name" value="GUANYLATE_CYCLASE_2"/>
    <property type="match status" value="1"/>
</dbReference>
<dbReference type="RefSeq" id="WP_095041853.1">
    <property type="nucleotide sequence ID" value="NZ_LN890655.1"/>
</dbReference>